<dbReference type="PROSITE" id="PS50012">
    <property type="entry name" value="RCC1_3"/>
    <property type="match status" value="3"/>
</dbReference>
<dbReference type="PROSITE" id="PS00626">
    <property type="entry name" value="RCC1_2"/>
    <property type="match status" value="2"/>
</dbReference>
<evidence type="ECO:0000313" key="2">
    <source>
        <dbReference type="EMBL" id="KAK9822611.1"/>
    </source>
</evidence>
<reference evidence="2 3" key="1">
    <citation type="journal article" date="2024" name="Nat. Commun.">
        <title>Phylogenomics reveals the evolutionary origins of lichenization in chlorophyte algae.</title>
        <authorList>
            <person name="Puginier C."/>
            <person name="Libourel C."/>
            <person name="Otte J."/>
            <person name="Skaloud P."/>
            <person name="Haon M."/>
            <person name="Grisel S."/>
            <person name="Petersen M."/>
            <person name="Berrin J.G."/>
            <person name="Delaux P.M."/>
            <person name="Dal Grande F."/>
            <person name="Keller J."/>
        </authorList>
    </citation>
    <scope>NUCLEOTIDE SEQUENCE [LARGE SCALE GENOMIC DNA]</scope>
    <source>
        <strain evidence="2 3">SAG 2145</strain>
    </source>
</reference>
<evidence type="ECO:0000313" key="3">
    <source>
        <dbReference type="Proteomes" id="UP001438707"/>
    </source>
</evidence>
<evidence type="ECO:0008006" key="4">
    <source>
        <dbReference type="Google" id="ProtNLM"/>
    </source>
</evidence>
<sequence length="320" mass="33572">MFSWGAGSLGQLGSGMQSDSLRPLEVQACFSPVQQISCGGHHTVFLTGKHAHACGGLNGMGSMAEAGHEEQVVPQAVPFNAWSKIQVMQIGTGWAHAAFVTETGQAYMAGEGKAGQLGLGQSVLTAHQPCLHADLASHWEVKQAACGMHHTLLLAAPRFGMQAREHGQVILGYGLQKHGQLGLLPEGSGQEGQANHQWTPRRLEGLSKGLIQQVAAGGHLSAALYSSGSSCLVWGKDILTAAARGSYAEAVPLLLVSPGTSRSLPSRTAAAGHPSCRQNGAHFTAISLGWHHMLALDCMGGVWSWGSNSPSPREQRMRAS</sequence>
<dbReference type="GO" id="GO:0005737">
    <property type="term" value="C:cytoplasm"/>
    <property type="evidence" value="ECO:0007669"/>
    <property type="project" value="TreeGrafter"/>
</dbReference>
<dbReference type="Pfam" id="PF00415">
    <property type="entry name" value="RCC1"/>
    <property type="match status" value="3"/>
</dbReference>
<feature type="repeat" description="RCC1" evidence="1">
    <location>
        <begin position="168"/>
        <end position="227"/>
    </location>
</feature>
<dbReference type="InterPro" id="IPR000408">
    <property type="entry name" value="Reg_chr_condens"/>
</dbReference>
<feature type="repeat" description="RCC1" evidence="1">
    <location>
        <begin position="104"/>
        <end position="157"/>
    </location>
</feature>
<dbReference type="EMBL" id="JALJOS010000031">
    <property type="protein sequence ID" value="KAK9822611.1"/>
    <property type="molecule type" value="Genomic_DNA"/>
</dbReference>
<evidence type="ECO:0000256" key="1">
    <source>
        <dbReference type="PROSITE-ProRule" id="PRU00235"/>
    </source>
</evidence>
<dbReference type="PANTHER" id="PTHR45982">
    <property type="entry name" value="REGULATOR OF CHROMOSOME CONDENSATION"/>
    <property type="match status" value="1"/>
</dbReference>
<proteinExistence type="predicted"/>
<accession>A0AAW1QM79</accession>
<organism evidence="2 3">
    <name type="scientific">Apatococcus lobatus</name>
    <dbReference type="NCBI Taxonomy" id="904363"/>
    <lineage>
        <taxon>Eukaryota</taxon>
        <taxon>Viridiplantae</taxon>
        <taxon>Chlorophyta</taxon>
        <taxon>core chlorophytes</taxon>
        <taxon>Trebouxiophyceae</taxon>
        <taxon>Chlorellales</taxon>
        <taxon>Chlorellaceae</taxon>
        <taxon>Apatococcus</taxon>
    </lineage>
</organism>
<dbReference type="InterPro" id="IPR009091">
    <property type="entry name" value="RCC1/BLIP-II"/>
</dbReference>
<protein>
    <recommendedName>
        <fullName evidence="4">Secretion-regulating guanine nucleotide exchange factor</fullName>
    </recommendedName>
</protein>
<gene>
    <name evidence="2" type="ORF">WJX74_010462</name>
</gene>
<dbReference type="Pfam" id="PF13540">
    <property type="entry name" value="RCC1_2"/>
    <property type="match status" value="1"/>
</dbReference>
<keyword evidence="3" id="KW-1185">Reference proteome</keyword>
<dbReference type="SUPFAM" id="SSF50985">
    <property type="entry name" value="RCC1/BLIP-II"/>
    <property type="match status" value="1"/>
</dbReference>
<name>A0AAW1QM79_9CHLO</name>
<dbReference type="PANTHER" id="PTHR45982:SF1">
    <property type="entry name" value="REGULATOR OF CHROMOSOME CONDENSATION"/>
    <property type="match status" value="1"/>
</dbReference>
<dbReference type="GO" id="GO:0005085">
    <property type="term" value="F:guanyl-nucleotide exchange factor activity"/>
    <property type="evidence" value="ECO:0007669"/>
    <property type="project" value="TreeGrafter"/>
</dbReference>
<feature type="repeat" description="RCC1" evidence="1">
    <location>
        <begin position="1"/>
        <end position="49"/>
    </location>
</feature>
<comment type="caution">
    <text evidence="2">The sequence shown here is derived from an EMBL/GenBank/DDBJ whole genome shotgun (WGS) entry which is preliminary data.</text>
</comment>
<dbReference type="AlphaFoldDB" id="A0AAW1QM79"/>
<dbReference type="InterPro" id="IPR051553">
    <property type="entry name" value="Ran_GTPase-activating"/>
</dbReference>
<dbReference type="Gene3D" id="2.130.10.30">
    <property type="entry name" value="Regulator of chromosome condensation 1/beta-lactamase-inhibitor protein II"/>
    <property type="match status" value="2"/>
</dbReference>
<dbReference type="Proteomes" id="UP001438707">
    <property type="component" value="Unassembled WGS sequence"/>
</dbReference>